<dbReference type="SUPFAM" id="SSF56801">
    <property type="entry name" value="Acetyl-CoA synthetase-like"/>
    <property type="match status" value="1"/>
</dbReference>
<evidence type="ECO:0000313" key="1">
    <source>
        <dbReference type="EMBL" id="QDU40068.1"/>
    </source>
</evidence>
<dbReference type="PANTHER" id="PTHR36932:SF1">
    <property type="entry name" value="CAPSULAR POLYSACCHARIDE BIOSYNTHESIS PROTEIN"/>
    <property type="match status" value="1"/>
</dbReference>
<dbReference type="AlphaFoldDB" id="A0A517ZC57"/>
<gene>
    <name evidence="1" type="ORF">Mal4_44220</name>
</gene>
<keyword evidence="2" id="KW-1185">Reference proteome</keyword>
<dbReference type="EC" id="6.2.1.30" evidence="1"/>
<reference evidence="1 2" key="1">
    <citation type="submission" date="2019-02" db="EMBL/GenBank/DDBJ databases">
        <title>Deep-cultivation of Planctomycetes and their phenomic and genomic characterization uncovers novel biology.</title>
        <authorList>
            <person name="Wiegand S."/>
            <person name="Jogler M."/>
            <person name="Boedeker C."/>
            <person name="Pinto D."/>
            <person name="Vollmers J."/>
            <person name="Rivas-Marin E."/>
            <person name="Kohn T."/>
            <person name="Peeters S.H."/>
            <person name="Heuer A."/>
            <person name="Rast P."/>
            <person name="Oberbeckmann S."/>
            <person name="Bunk B."/>
            <person name="Jeske O."/>
            <person name="Meyerdierks A."/>
            <person name="Storesund J.E."/>
            <person name="Kallscheuer N."/>
            <person name="Luecker S."/>
            <person name="Lage O.M."/>
            <person name="Pohl T."/>
            <person name="Merkel B.J."/>
            <person name="Hornburger P."/>
            <person name="Mueller R.-W."/>
            <person name="Bruemmer F."/>
            <person name="Labrenz M."/>
            <person name="Spormann A.M."/>
            <person name="Op den Camp H."/>
            <person name="Overmann J."/>
            <person name="Amann R."/>
            <person name="Jetten M.S.M."/>
            <person name="Mascher T."/>
            <person name="Medema M.H."/>
            <person name="Devos D.P."/>
            <person name="Kaster A.-K."/>
            <person name="Ovreas L."/>
            <person name="Rohde M."/>
            <person name="Galperin M.Y."/>
            <person name="Jogler C."/>
        </authorList>
    </citation>
    <scope>NUCLEOTIDE SEQUENCE [LARGE SCALE GENOMIC DNA]</scope>
    <source>
        <strain evidence="1 2">Mal4</strain>
    </source>
</reference>
<dbReference type="InterPro" id="IPR053158">
    <property type="entry name" value="CapK_Type1_Caps_Biosynth"/>
</dbReference>
<dbReference type="RefSeq" id="WP_145371190.1">
    <property type="nucleotide sequence ID" value="NZ_CP036275.1"/>
</dbReference>
<dbReference type="Proteomes" id="UP000320496">
    <property type="component" value="Chromosome"/>
</dbReference>
<name>A0A517ZC57_9PLAN</name>
<sequence>MDLEQLYLRLPTRLQNVVVSAQGYRIQRSRYGRAFEEQLAGYESRSNRDFEQVKAHRDQRLQAFVRHAVATVPYYRDLFARLRLKADDIRSLEDLGQLPVLTKQTVQEQVDRFRSETFASQSLQMHHTSGSTGAGLQFPVTLESQHEQWSVWWRYRRWHGLQRNEWCLYFGGRSVVPLSQRRPPYWRTNRPGRQLMFSAYHLSDQTIADYLVEMERSGARWIHGYPSVVAFVAEQALRRGVRLPVRWVTTGAESLLPHQKQIVKRAFGVEPIEHYGMAEGVANISQCPHGGLHVDEDYSAVEFLPAESGAARVIGTNFTNPAFPLLRYDVGDLATPSDDVCSCGRPGRLVECIDGRQEDCVITRSGCRLGRLDHIFKDCVRVREAQIRQDQPGHVTIWLVTAEGYGQADEEALEREILKRVGDDLTFEIAHVDSIPRTRSGKLRFVVSNLSAEAA</sequence>
<organism evidence="1 2">
    <name type="scientific">Maioricimonas rarisocia</name>
    <dbReference type="NCBI Taxonomy" id="2528026"/>
    <lineage>
        <taxon>Bacteria</taxon>
        <taxon>Pseudomonadati</taxon>
        <taxon>Planctomycetota</taxon>
        <taxon>Planctomycetia</taxon>
        <taxon>Planctomycetales</taxon>
        <taxon>Planctomycetaceae</taxon>
        <taxon>Maioricimonas</taxon>
    </lineage>
</organism>
<accession>A0A517ZC57</accession>
<dbReference type="Gene3D" id="3.40.50.12780">
    <property type="entry name" value="N-terminal domain of ligase-like"/>
    <property type="match status" value="1"/>
</dbReference>
<dbReference type="KEGG" id="mri:Mal4_44220"/>
<keyword evidence="1" id="KW-0436">Ligase</keyword>
<dbReference type="GO" id="GO:0047475">
    <property type="term" value="F:phenylacetate-CoA ligase activity"/>
    <property type="evidence" value="ECO:0007669"/>
    <property type="project" value="UniProtKB-EC"/>
</dbReference>
<dbReference type="InterPro" id="IPR042099">
    <property type="entry name" value="ANL_N_sf"/>
</dbReference>
<dbReference type="EMBL" id="CP036275">
    <property type="protein sequence ID" value="QDU40068.1"/>
    <property type="molecule type" value="Genomic_DNA"/>
</dbReference>
<evidence type="ECO:0000313" key="2">
    <source>
        <dbReference type="Proteomes" id="UP000320496"/>
    </source>
</evidence>
<dbReference type="OrthoDB" id="580775at2"/>
<protein>
    <submittedName>
        <fullName evidence="1">Phenylacetate-coenzyme A ligase</fullName>
        <ecNumber evidence="1">6.2.1.30</ecNumber>
    </submittedName>
</protein>
<proteinExistence type="predicted"/>
<dbReference type="PANTHER" id="PTHR36932">
    <property type="entry name" value="CAPSULAR POLYSACCHARIDE BIOSYNTHESIS PROTEIN"/>
    <property type="match status" value="1"/>
</dbReference>